<feature type="region of interest" description="Disordered" evidence="10">
    <location>
        <begin position="68"/>
        <end position="88"/>
    </location>
</feature>
<evidence type="ECO:0000256" key="3">
    <source>
        <dbReference type="ARBA" id="ARBA00013081"/>
    </source>
</evidence>
<keyword evidence="6" id="KW-0460">Magnesium</keyword>
<evidence type="ECO:0000256" key="5">
    <source>
        <dbReference type="ARBA" id="ARBA00022801"/>
    </source>
</evidence>
<evidence type="ECO:0000256" key="2">
    <source>
        <dbReference type="ARBA" id="ARBA00001946"/>
    </source>
</evidence>
<comment type="cofactor">
    <cofactor evidence="1">
        <name>Mn(2+)</name>
        <dbReference type="ChEBI" id="CHEBI:29035"/>
    </cofactor>
</comment>
<dbReference type="InterPro" id="IPR015655">
    <property type="entry name" value="PP2C"/>
</dbReference>
<dbReference type="EMBL" id="OZ019900">
    <property type="protein sequence ID" value="CAK9233418.1"/>
    <property type="molecule type" value="Genomic_DNA"/>
</dbReference>
<evidence type="ECO:0000256" key="7">
    <source>
        <dbReference type="ARBA" id="ARBA00022912"/>
    </source>
</evidence>
<dbReference type="SUPFAM" id="SSF81606">
    <property type="entry name" value="PP2C-like"/>
    <property type="match status" value="1"/>
</dbReference>
<evidence type="ECO:0000256" key="10">
    <source>
        <dbReference type="SAM" id="MobiDB-lite"/>
    </source>
</evidence>
<dbReference type="InterPro" id="IPR036457">
    <property type="entry name" value="PPM-type-like_dom_sf"/>
</dbReference>
<organism evidence="12 13">
    <name type="scientific">Sphagnum troendelagicum</name>
    <dbReference type="NCBI Taxonomy" id="128251"/>
    <lineage>
        <taxon>Eukaryota</taxon>
        <taxon>Viridiplantae</taxon>
        <taxon>Streptophyta</taxon>
        <taxon>Embryophyta</taxon>
        <taxon>Bryophyta</taxon>
        <taxon>Sphagnophytina</taxon>
        <taxon>Sphagnopsida</taxon>
        <taxon>Sphagnales</taxon>
        <taxon>Sphagnaceae</taxon>
        <taxon>Sphagnum</taxon>
    </lineage>
</organism>
<dbReference type="PROSITE" id="PS51746">
    <property type="entry name" value="PPM_2"/>
    <property type="match status" value="1"/>
</dbReference>
<keyword evidence="8" id="KW-0464">Manganese</keyword>
<dbReference type="EC" id="3.1.3.16" evidence="3"/>
<evidence type="ECO:0000256" key="6">
    <source>
        <dbReference type="ARBA" id="ARBA00022842"/>
    </source>
</evidence>
<keyword evidence="13" id="KW-1185">Reference proteome</keyword>
<proteinExistence type="inferred from homology"/>
<keyword evidence="4" id="KW-0479">Metal-binding</keyword>
<keyword evidence="7 9" id="KW-0904">Protein phosphatase</keyword>
<name>A0ABP0UY42_9BRYO</name>
<evidence type="ECO:0000313" key="12">
    <source>
        <dbReference type="EMBL" id="CAK9233418.1"/>
    </source>
</evidence>
<reference evidence="12" key="1">
    <citation type="submission" date="2024-02" db="EMBL/GenBank/DDBJ databases">
        <authorList>
            <consortium name="ELIXIR-Norway"/>
            <consortium name="Elixir Norway"/>
        </authorList>
    </citation>
    <scope>NUCLEOTIDE SEQUENCE</scope>
</reference>
<evidence type="ECO:0000256" key="1">
    <source>
        <dbReference type="ARBA" id="ARBA00001936"/>
    </source>
</evidence>
<dbReference type="Proteomes" id="UP001497512">
    <property type="component" value="Chromosome 8"/>
</dbReference>
<sequence length="471" mass="51449">MAGLTLSGRPSILLQARRYSSGSLYGGASLHSRAIERSVVYLNLLRVASSACCCSSASSGMIHKYTHGGRGGGVPVRSSSRWMQTGQQQSSAAAAHEGALHVASGSAQAEVAVDRGITIGQVALQGPREEMEDEVVLESHGPNGFVYAAIFDGHAGFSSAQFLRDELYKECVTALDGGALLESKDLSEAEAALTHAFLHADKRLLSWLEETQIGPEVDSGSTATVMFIRSDRLLLAHVGDSRAVLSRRGRAVDLCSDHRPYGNSKSSMAEVKRIQAAGGWVSHGRVCGSLSVSRAFGDVPFKSQKKKMIEEGIKERRWTEAFASTKKLDGEWLVALPDTSHIYVEEDMEFIILASDGLWDSFKSADAVQFIRKKLREHADAQHATEEIAKEALMRNGQDNVSVIVIDFGWSIAESLWVIKMVVMKPESRDSHRHLSTDSINNIILHANLWLSFQTHLTEFLCICQHISPKT</sequence>
<dbReference type="InterPro" id="IPR000222">
    <property type="entry name" value="PP2C_BS"/>
</dbReference>
<gene>
    <name evidence="12" type="ORF">CSSPTR1EN2_LOCUS21476</name>
</gene>
<feature type="compositionally biased region" description="Low complexity" evidence="10">
    <location>
        <begin position="75"/>
        <end position="88"/>
    </location>
</feature>
<comment type="similarity">
    <text evidence="9">Belongs to the PP2C family.</text>
</comment>
<dbReference type="PANTHER" id="PTHR13832">
    <property type="entry name" value="PROTEIN PHOSPHATASE 2C"/>
    <property type="match status" value="1"/>
</dbReference>
<dbReference type="Gene3D" id="3.60.40.10">
    <property type="entry name" value="PPM-type phosphatase domain"/>
    <property type="match status" value="1"/>
</dbReference>
<dbReference type="PROSITE" id="PS01032">
    <property type="entry name" value="PPM_1"/>
    <property type="match status" value="1"/>
</dbReference>
<dbReference type="PANTHER" id="PTHR13832:SF589">
    <property type="entry name" value="[PYRUVATE DEHYDROGENASE [ACETYL-TRANSFERRING]]-PHOSPHATASE 2, MITOCHONDRIAL"/>
    <property type="match status" value="1"/>
</dbReference>
<evidence type="ECO:0000256" key="9">
    <source>
        <dbReference type="RuleBase" id="RU003465"/>
    </source>
</evidence>
<evidence type="ECO:0000256" key="4">
    <source>
        <dbReference type="ARBA" id="ARBA00022723"/>
    </source>
</evidence>
<keyword evidence="5 9" id="KW-0378">Hydrolase</keyword>
<protein>
    <recommendedName>
        <fullName evidence="3">protein-serine/threonine phosphatase</fullName>
        <ecNumber evidence="3">3.1.3.16</ecNumber>
    </recommendedName>
</protein>
<dbReference type="CDD" id="cd00143">
    <property type="entry name" value="PP2Cc"/>
    <property type="match status" value="1"/>
</dbReference>
<dbReference type="InterPro" id="IPR001932">
    <property type="entry name" value="PPM-type_phosphatase-like_dom"/>
</dbReference>
<accession>A0ABP0UY42</accession>
<evidence type="ECO:0000256" key="8">
    <source>
        <dbReference type="ARBA" id="ARBA00023211"/>
    </source>
</evidence>
<dbReference type="Pfam" id="PF00481">
    <property type="entry name" value="PP2C"/>
    <property type="match status" value="1"/>
</dbReference>
<evidence type="ECO:0000259" key="11">
    <source>
        <dbReference type="PROSITE" id="PS51746"/>
    </source>
</evidence>
<feature type="domain" description="PPM-type phosphatase" evidence="11">
    <location>
        <begin position="118"/>
        <end position="408"/>
    </location>
</feature>
<evidence type="ECO:0000313" key="13">
    <source>
        <dbReference type="Proteomes" id="UP001497512"/>
    </source>
</evidence>
<dbReference type="SMART" id="SM00332">
    <property type="entry name" value="PP2Cc"/>
    <property type="match status" value="1"/>
</dbReference>
<comment type="cofactor">
    <cofactor evidence="2">
        <name>Mg(2+)</name>
        <dbReference type="ChEBI" id="CHEBI:18420"/>
    </cofactor>
</comment>